<keyword evidence="3" id="KW-0227">DNA damage</keyword>
<evidence type="ECO:0000313" key="11">
    <source>
        <dbReference type="Proteomes" id="UP000242188"/>
    </source>
</evidence>
<feature type="region of interest" description="Disordered" evidence="8">
    <location>
        <begin position="235"/>
        <end position="275"/>
    </location>
</feature>
<comment type="caution">
    <text evidence="10">The sequence shown here is derived from an EMBL/GenBank/DDBJ whole genome shotgun (WGS) entry which is preliminary data.</text>
</comment>
<name>A0A210QUJ4_MIZYE</name>
<dbReference type="AlphaFoldDB" id="A0A210QUJ4"/>
<protein>
    <submittedName>
        <fullName evidence="10">Single-strand selective monofunctional uracil-DNA glycosylase</fullName>
    </submittedName>
</protein>
<dbReference type="FunFam" id="3.40.470.10:FF:000005">
    <property type="entry name" value="Single-strand selective monofunctional uracil DNA glycosylase"/>
    <property type="match status" value="1"/>
</dbReference>
<dbReference type="PANTHER" id="PTHR13235">
    <property type="entry name" value="SINGLE-STRAND SELECTIVE MONOFUNCTIONAL URACIL DNA GLYCOSYLASE"/>
    <property type="match status" value="1"/>
</dbReference>
<feature type="compositionally biased region" description="Polar residues" evidence="8">
    <location>
        <begin position="50"/>
        <end position="62"/>
    </location>
</feature>
<accession>A0A210QUJ4</accession>
<keyword evidence="11" id="KW-1185">Reference proteome</keyword>
<feature type="region of interest" description="Disordered" evidence="8">
    <location>
        <begin position="26"/>
        <end position="72"/>
    </location>
</feature>
<dbReference type="GO" id="GO:0003677">
    <property type="term" value="F:DNA binding"/>
    <property type="evidence" value="ECO:0007669"/>
    <property type="project" value="UniProtKB-KW"/>
</dbReference>
<dbReference type="Gene3D" id="3.40.470.10">
    <property type="entry name" value="Uracil-DNA glycosylase-like domain"/>
    <property type="match status" value="1"/>
</dbReference>
<feature type="compositionally biased region" description="Low complexity" evidence="8">
    <location>
        <begin position="414"/>
        <end position="431"/>
    </location>
</feature>
<keyword evidence="7" id="KW-0539">Nucleus</keyword>
<dbReference type="Pfam" id="PF03167">
    <property type="entry name" value="UDG"/>
    <property type="match status" value="1"/>
</dbReference>
<dbReference type="InterPro" id="IPR005122">
    <property type="entry name" value="Uracil-DNA_glycosylase-like"/>
</dbReference>
<comment type="subcellular location">
    <subcellularLocation>
        <location evidence="1">Nucleus</location>
    </subcellularLocation>
</comment>
<comment type="similarity">
    <text evidence="2">Belongs to the uracil-DNA glycosylase (UDG) superfamily. SMUG1 family.</text>
</comment>
<dbReference type="InterPro" id="IPR036895">
    <property type="entry name" value="Uracil-DNA_glycosylase-like_sf"/>
</dbReference>
<keyword evidence="5" id="KW-0238">DNA-binding</keyword>
<feature type="compositionally biased region" description="Polar residues" evidence="8">
    <location>
        <begin position="244"/>
        <end position="275"/>
    </location>
</feature>
<feature type="compositionally biased region" description="Polar residues" evidence="8">
    <location>
        <begin position="293"/>
        <end position="318"/>
    </location>
</feature>
<evidence type="ECO:0000259" key="9">
    <source>
        <dbReference type="Pfam" id="PF03167"/>
    </source>
</evidence>
<evidence type="ECO:0000313" key="10">
    <source>
        <dbReference type="EMBL" id="OWF52410.1"/>
    </source>
</evidence>
<keyword evidence="4" id="KW-0378">Hydrolase</keyword>
<dbReference type="SUPFAM" id="SSF52141">
    <property type="entry name" value="Uracil-DNA glycosylase-like"/>
    <property type="match status" value="1"/>
</dbReference>
<keyword evidence="6" id="KW-0234">DNA repair</keyword>
<dbReference type="GO" id="GO:0006284">
    <property type="term" value="P:base-excision repair"/>
    <property type="evidence" value="ECO:0007669"/>
    <property type="project" value="InterPro"/>
</dbReference>
<dbReference type="OrthoDB" id="408702at2759"/>
<evidence type="ECO:0000256" key="4">
    <source>
        <dbReference type="ARBA" id="ARBA00022801"/>
    </source>
</evidence>
<dbReference type="GO" id="GO:0000703">
    <property type="term" value="F:oxidized pyrimidine nucleobase lesion DNA N-glycosylase activity"/>
    <property type="evidence" value="ECO:0007669"/>
    <property type="project" value="TreeGrafter"/>
</dbReference>
<gene>
    <name evidence="10" type="ORF">KP79_PYT22147</name>
</gene>
<dbReference type="CDD" id="cd19374">
    <property type="entry name" value="UDG-F3_SMUG1-like"/>
    <property type="match status" value="1"/>
</dbReference>
<dbReference type="PANTHER" id="PTHR13235:SF2">
    <property type="entry name" value="SINGLE-STRAND SELECTIVE MONOFUNCTIONAL URACIL DNA GLYCOSYLASE"/>
    <property type="match status" value="1"/>
</dbReference>
<proteinExistence type="inferred from homology"/>
<dbReference type="InterPro" id="IPR039134">
    <property type="entry name" value="SMUG1"/>
</dbReference>
<dbReference type="STRING" id="6573.A0A210QUJ4"/>
<evidence type="ECO:0000256" key="1">
    <source>
        <dbReference type="ARBA" id="ARBA00004123"/>
    </source>
</evidence>
<evidence type="ECO:0000256" key="7">
    <source>
        <dbReference type="ARBA" id="ARBA00023242"/>
    </source>
</evidence>
<feature type="region of interest" description="Disordered" evidence="8">
    <location>
        <begin position="293"/>
        <end position="446"/>
    </location>
</feature>
<evidence type="ECO:0000256" key="5">
    <source>
        <dbReference type="ARBA" id="ARBA00023125"/>
    </source>
</evidence>
<feature type="compositionally biased region" description="Low complexity" evidence="8">
    <location>
        <begin position="358"/>
        <end position="367"/>
    </location>
</feature>
<feature type="region of interest" description="Disordered" evidence="8">
    <location>
        <begin position="187"/>
        <end position="213"/>
    </location>
</feature>
<feature type="domain" description="Uracil-DNA glycosylase-like" evidence="9">
    <location>
        <begin position="707"/>
        <end position="883"/>
    </location>
</feature>
<evidence type="ECO:0000256" key="8">
    <source>
        <dbReference type="SAM" id="MobiDB-lite"/>
    </source>
</evidence>
<reference evidence="10 11" key="1">
    <citation type="journal article" date="2017" name="Nat. Ecol. Evol.">
        <title>Scallop genome provides insights into evolution of bilaterian karyotype and development.</title>
        <authorList>
            <person name="Wang S."/>
            <person name="Zhang J."/>
            <person name="Jiao W."/>
            <person name="Li J."/>
            <person name="Xun X."/>
            <person name="Sun Y."/>
            <person name="Guo X."/>
            <person name="Huan P."/>
            <person name="Dong B."/>
            <person name="Zhang L."/>
            <person name="Hu X."/>
            <person name="Sun X."/>
            <person name="Wang J."/>
            <person name="Zhao C."/>
            <person name="Wang Y."/>
            <person name="Wang D."/>
            <person name="Huang X."/>
            <person name="Wang R."/>
            <person name="Lv J."/>
            <person name="Li Y."/>
            <person name="Zhang Z."/>
            <person name="Liu B."/>
            <person name="Lu W."/>
            <person name="Hui Y."/>
            <person name="Liang J."/>
            <person name="Zhou Z."/>
            <person name="Hou R."/>
            <person name="Li X."/>
            <person name="Liu Y."/>
            <person name="Li H."/>
            <person name="Ning X."/>
            <person name="Lin Y."/>
            <person name="Zhao L."/>
            <person name="Xing Q."/>
            <person name="Dou J."/>
            <person name="Li Y."/>
            <person name="Mao J."/>
            <person name="Guo H."/>
            <person name="Dou H."/>
            <person name="Li T."/>
            <person name="Mu C."/>
            <person name="Jiang W."/>
            <person name="Fu Q."/>
            <person name="Fu X."/>
            <person name="Miao Y."/>
            <person name="Liu J."/>
            <person name="Yu Q."/>
            <person name="Li R."/>
            <person name="Liao H."/>
            <person name="Li X."/>
            <person name="Kong Y."/>
            <person name="Jiang Z."/>
            <person name="Chourrout D."/>
            <person name="Li R."/>
            <person name="Bao Z."/>
        </authorList>
    </citation>
    <scope>NUCLEOTIDE SEQUENCE [LARGE SCALE GENOMIC DNA]</scope>
    <source>
        <strain evidence="10 11">PY_sf001</strain>
    </source>
</reference>
<feature type="compositionally biased region" description="Polar residues" evidence="8">
    <location>
        <begin position="339"/>
        <end position="352"/>
    </location>
</feature>
<feature type="compositionally biased region" description="Polar residues" evidence="8">
    <location>
        <begin position="368"/>
        <end position="394"/>
    </location>
</feature>
<sequence length="917" mass="100375">MDIPESVLNSLSEKFLPGGGGINFPSADSLSLGSPMGYPSQDRGGARGSANYSLSDPLSASSGPGLDYSLHGRLAQNSSSNYVDRQASGGSTNYTLQERLQSGTGSNYMADRLTPGASATSYNVSERLTPGASATNFSLSERLTPGSSSNFVLPERLTAGAGTNYPLSERLTPSAASNYALSDRLTPGSSSNYNLPDRGLPTNPGADFSSLRDGLPANLAAEFAERLTPSTTSYASAMSERHQGTNNNTFAHSERLTPSSNFPENLGSANADYSLSDRLTPSESASYTLSQRIQNPVYSQQDRIPTSSASSHYTNATGGQMPPSAHSIQQPPTAHSGHSGPQNAHSGMNYSLQRGLLTTTSSTYPTSGMLQSSEGGSYPSTQPKHLSTTANSPYSRGPPSDGGTSYQLTESADPRFLSLPPGSRLPPGAGAYASSEGTMDAGSPSYHPYYQHQGKMSPVLNPDFMYSLHGRFPMTSSPNPSAYGHPESLTQSASSYYSQLEKMPGRGNPYYPMMDRAAPVANSYYMSQQRQLQYGQFPPGMVPYGQQQASNYDELVKHQHQGYGKSPEKRSKGYGKRKMKEEDADGDDDYDYSLCNHWYMVSEHRTDVPLENNLTKTTEKSLDNSETKDSDVSSVVIKQEPETRQPILTIFNFSVLDGEYSLSDQYLLLEQKLCNQLRGIQFQKPVSHIYNPLVYAFETHADFVRRYTNKQKPILFLGMNPGPFGMSQNGVPFGEVGTVRDWLGIKGTVHKPAREHPKRPVMGLACHRSEVSGSRFWGFFKNYCKSPENFFKNCLIHNMCPLAFMARSGRNLTPPELFVWDRNMLTQACSAALLELIDMFDIQVIVAIGRYVEARALQALKEANITNIKVHCLQHPSPLNPQANKGWDSIAMRTLQEFDLLHYIVRDQPASNEHPQE</sequence>
<feature type="region of interest" description="Disordered" evidence="8">
    <location>
        <begin position="557"/>
        <end position="586"/>
    </location>
</feature>
<evidence type="ECO:0000256" key="6">
    <source>
        <dbReference type="ARBA" id="ARBA00023204"/>
    </source>
</evidence>
<evidence type="ECO:0000256" key="3">
    <source>
        <dbReference type="ARBA" id="ARBA00022763"/>
    </source>
</evidence>
<evidence type="ECO:0000256" key="2">
    <source>
        <dbReference type="ARBA" id="ARBA00007889"/>
    </source>
</evidence>
<dbReference type="GO" id="GO:0017065">
    <property type="term" value="F:single-strand selective uracil DNA N-glycosylase activity"/>
    <property type="evidence" value="ECO:0007669"/>
    <property type="project" value="InterPro"/>
</dbReference>
<dbReference type="GO" id="GO:0005634">
    <property type="term" value="C:nucleus"/>
    <property type="evidence" value="ECO:0007669"/>
    <property type="project" value="UniProtKB-SubCell"/>
</dbReference>
<dbReference type="Proteomes" id="UP000242188">
    <property type="component" value="Unassembled WGS sequence"/>
</dbReference>
<organism evidence="10 11">
    <name type="scientific">Mizuhopecten yessoensis</name>
    <name type="common">Japanese scallop</name>
    <name type="synonym">Patinopecten yessoensis</name>
    <dbReference type="NCBI Taxonomy" id="6573"/>
    <lineage>
        <taxon>Eukaryota</taxon>
        <taxon>Metazoa</taxon>
        <taxon>Spiralia</taxon>
        <taxon>Lophotrochozoa</taxon>
        <taxon>Mollusca</taxon>
        <taxon>Bivalvia</taxon>
        <taxon>Autobranchia</taxon>
        <taxon>Pteriomorphia</taxon>
        <taxon>Pectinida</taxon>
        <taxon>Pectinoidea</taxon>
        <taxon>Pectinidae</taxon>
        <taxon>Mizuhopecten</taxon>
    </lineage>
</organism>
<dbReference type="EMBL" id="NEDP02001809">
    <property type="protein sequence ID" value="OWF52410.1"/>
    <property type="molecule type" value="Genomic_DNA"/>
</dbReference>